<dbReference type="PROSITE" id="PS51198">
    <property type="entry name" value="UVRD_HELICASE_ATP_BIND"/>
    <property type="match status" value="1"/>
</dbReference>
<reference evidence="15" key="1">
    <citation type="journal article" date="2021" name="PeerJ">
        <title>Extensive microbial diversity within the chicken gut microbiome revealed by metagenomics and culture.</title>
        <authorList>
            <person name="Gilroy R."/>
            <person name="Ravi A."/>
            <person name="Getino M."/>
            <person name="Pursley I."/>
            <person name="Horton D.L."/>
            <person name="Alikhan N.F."/>
            <person name="Baker D."/>
            <person name="Gharbi K."/>
            <person name="Hall N."/>
            <person name="Watson M."/>
            <person name="Adriaenssens E.M."/>
            <person name="Foster-Nyarko E."/>
            <person name="Jarju S."/>
            <person name="Secka A."/>
            <person name="Antonio M."/>
            <person name="Oren A."/>
            <person name="Chaudhuri R.R."/>
            <person name="La Ragione R."/>
            <person name="Hildebrand F."/>
            <person name="Pallen M.J."/>
        </authorList>
    </citation>
    <scope>NUCLEOTIDE SEQUENCE</scope>
    <source>
        <strain evidence="15">ChiW19-6364</strain>
    </source>
</reference>
<dbReference type="Gene3D" id="1.10.10.160">
    <property type="match status" value="1"/>
</dbReference>
<evidence type="ECO:0000256" key="2">
    <source>
        <dbReference type="ARBA" id="ARBA00022741"/>
    </source>
</evidence>
<organism evidence="15 16">
    <name type="scientific">Candidatus Blautia stercoripullorum</name>
    <dbReference type="NCBI Taxonomy" id="2838502"/>
    <lineage>
        <taxon>Bacteria</taxon>
        <taxon>Bacillati</taxon>
        <taxon>Bacillota</taxon>
        <taxon>Clostridia</taxon>
        <taxon>Lachnospirales</taxon>
        <taxon>Lachnospiraceae</taxon>
        <taxon>Blautia</taxon>
    </lineage>
</organism>
<evidence type="ECO:0000256" key="3">
    <source>
        <dbReference type="ARBA" id="ARBA00022801"/>
    </source>
</evidence>
<dbReference type="GO" id="GO:0016787">
    <property type="term" value="F:hydrolase activity"/>
    <property type="evidence" value="ECO:0007669"/>
    <property type="project" value="UniProtKB-UniRule"/>
</dbReference>
<feature type="region of interest" description="Disordered" evidence="12">
    <location>
        <begin position="631"/>
        <end position="662"/>
    </location>
</feature>
<dbReference type="AlphaFoldDB" id="A0A9D2U2A7"/>
<dbReference type="EMBL" id="DWUX01000006">
    <property type="protein sequence ID" value="HJD38461.1"/>
    <property type="molecule type" value="Genomic_DNA"/>
</dbReference>
<dbReference type="GO" id="GO:0003677">
    <property type="term" value="F:DNA binding"/>
    <property type="evidence" value="ECO:0007669"/>
    <property type="project" value="UniProtKB-KW"/>
</dbReference>
<protein>
    <recommendedName>
        <fullName evidence="9">DNA 3'-5' helicase</fullName>
        <ecNumber evidence="9">5.6.2.4</ecNumber>
    </recommendedName>
</protein>
<keyword evidence="4 11" id="KW-0347">Helicase</keyword>
<dbReference type="Proteomes" id="UP000823850">
    <property type="component" value="Unassembled WGS sequence"/>
</dbReference>
<dbReference type="InterPro" id="IPR027417">
    <property type="entry name" value="P-loop_NTPase"/>
</dbReference>
<dbReference type="PROSITE" id="PS51217">
    <property type="entry name" value="UVRD_HELICASE_CTER"/>
    <property type="match status" value="1"/>
</dbReference>
<keyword evidence="5 11" id="KW-0067">ATP-binding</keyword>
<feature type="binding site" evidence="11">
    <location>
        <begin position="31"/>
        <end position="38"/>
    </location>
    <ligand>
        <name>ATP</name>
        <dbReference type="ChEBI" id="CHEBI:30616"/>
    </ligand>
</feature>
<evidence type="ECO:0000259" key="13">
    <source>
        <dbReference type="PROSITE" id="PS51198"/>
    </source>
</evidence>
<dbReference type="Gene3D" id="1.10.486.10">
    <property type="entry name" value="PCRA, domain 4"/>
    <property type="match status" value="1"/>
</dbReference>
<evidence type="ECO:0000256" key="12">
    <source>
        <dbReference type="SAM" id="MobiDB-lite"/>
    </source>
</evidence>
<comment type="catalytic activity">
    <reaction evidence="10">
        <text>ATP + H2O = ADP + phosphate + H(+)</text>
        <dbReference type="Rhea" id="RHEA:13065"/>
        <dbReference type="ChEBI" id="CHEBI:15377"/>
        <dbReference type="ChEBI" id="CHEBI:15378"/>
        <dbReference type="ChEBI" id="CHEBI:30616"/>
        <dbReference type="ChEBI" id="CHEBI:43474"/>
        <dbReference type="ChEBI" id="CHEBI:456216"/>
        <dbReference type="EC" id="5.6.2.4"/>
    </reaction>
</comment>
<evidence type="ECO:0000259" key="14">
    <source>
        <dbReference type="PROSITE" id="PS51217"/>
    </source>
</evidence>
<evidence type="ECO:0000256" key="5">
    <source>
        <dbReference type="ARBA" id="ARBA00022840"/>
    </source>
</evidence>
<reference evidence="15" key="2">
    <citation type="submission" date="2021-04" db="EMBL/GenBank/DDBJ databases">
        <authorList>
            <person name="Gilroy R."/>
        </authorList>
    </citation>
    <scope>NUCLEOTIDE SEQUENCE</scope>
    <source>
        <strain evidence="15">ChiW19-6364</strain>
    </source>
</reference>
<evidence type="ECO:0000256" key="6">
    <source>
        <dbReference type="ARBA" id="ARBA00023125"/>
    </source>
</evidence>
<dbReference type="EC" id="5.6.2.4" evidence="9"/>
<accession>A0A9D2U2A7</accession>
<dbReference type="Pfam" id="PF13361">
    <property type="entry name" value="UvrD_C"/>
    <property type="match status" value="2"/>
</dbReference>
<dbReference type="SUPFAM" id="SSF52540">
    <property type="entry name" value="P-loop containing nucleoside triphosphate hydrolases"/>
    <property type="match status" value="1"/>
</dbReference>
<dbReference type="InterPro" id="IPR013986">
    <property type="entry name" value="DExx_box_DNA_helicase_dom_sf"/>
</dbReference>
<evidence type="ECO:0000256" key="7">
    <source>
        <dbReference type="ARBA" id="ARBA00023235"/>
    </source>
</evidence>
<evidence type="ECO:0000313" key="16">
    <source>
        <dbReference type="Proteomes" id="UP000823850"/>
    </source>
</evidence>
<dbReference type="GO" id="GO:0043138">
    <property type="term" value="F:3'-5' DNA helicase activity"/>
    <property type="evidence" value="ECO:0007669"/>
    <property type="project" value="UniProtKB-EC"/>
</dbReference>
<evidence type="ECO:0000313" key="15">
    <source>
        <dbReference type="EMBL" id="HJD38461.1"/>
    </source>
</evidence>
<dbReference type="GO" id="GO:0005524">
    <property type="term" value="F:ATP binding"/>
    <property type="evidence" value="ECO:0007669"/>
    <property type="project" value="UniProtKB-UniRule"/>
</dbReference>
<keyword evidence="3 11" id="KW-0378">Hydrolase</keyword>
<dbReference type="InterPro" id="IPR014016">
    <property type="entry name" value="UvrD-like_ATP-bd"/>
</dbReference>
<name>A0A9D2U2A7_9FIRM</name>
<evidence type="ECO:0000256" key="9">
    <source>
        <dbReference type="ARBA" id="ARBA00034808"/>
    </source>
</evidence>
<dbReference type="Gene3D" id="3.40.50.300">
    <property type="entry name" value="P-loop containing nucleotide triphosphate hydrolases"/>
    <property type="match status" value="2"/>
</dbReference>
<dbReference type="GO" id="GO:0000725">
    <property type="term" value="P:recombinational repair"/>
    <property type="evidence" value="ECO:0007669"/>
    <property type="project" value="TreeGrafter"/>
</dbReference>
<evidence type="ECO:0000256" key="8">
    <source>
        <dbReference type="ARBA" id="ARBA00034617"/>
    </source>
</evidence>
<dbReference type="InterPro" id="IPR014017">
    <property type="entry name" value="DNA_helicase_UvrD-like_C"/>
</dbReference>
<evidence type="ECO:0000256" key="11">
    <source>
        <dbReference type="PROSITE-ProRule" id="PRU00560"/>
    </source>
</evidence>
<evidence type="ECO:0000256" key="10">
    <source>
        <dbReference type="ARBA" id="ARBA00048988"/>
    </source>
</evidence>
<feature type="domain" description="UvrD-like helicase C-terminal" evidence="14">
    <location>
        <begin position="274"/>
        <end position="532"/>
    </location>
</feature>
<dbReference type="PANTHER" id="PTHR11070">
    <property type="entry name" value="UVRD / RECB / PCRA DNA HELICASE FAMILY MEMBER"/>
    <property type="match status" value="1"/>
</dbReference>
<evidence type="ECO:0000256" key="1">
    <source>
        <dbReference type="ARBA" id="ARBA00009922"/>
    </source>
</evidence>
<feature type="compositionally biased region" description="Basic and acidic residues" evidence="12">
    <location>
        <begin position="631"/>
        <end position="654"/>
    </location>
</feature>
<keyword evidence="7" id="KW-0413">Isomerase</keyword>
<keyword evidence="2 11" id="KW-0547">Nucleotide-binding</keyword>
<gene>
    <name evidence="15" type="ORF">H9913_00410</name>
</gene>
<comment type="caution">
    <text evidence="15">The sequence shown here is derived from an EMBL/GenBank/DDBJ whole genome shotgun (WGS) entry which is preliminary data.</text>
</comment>
<evidence type="ECO:0000256" key="4">
    <source>
        <dbReference type="ARBA" id="ARBA00022806"/>
    </source>
</evidence>
<feature type="domain" description="UvrD-like helicase ATP-binding" evidence="13">
    <location>
        <begin position="10"/>
        <end position="278"/>
    </location>
</feature>
<dbReference type="CDD" id="cd17932">
    <property type="entry name" value="DEXQc_UvrD"/>
    <property type="match status" value="1"/>
</dbReference>
<comment type="similarity">
    <text evidence="1">Belongs to the helicase family. UvrD subfamily.</text>
</comment>
<proteinExistence type="inferred from homology"/>
<keyword evidence="6" id="KW-0238">DNA-binding</keyword>
<dbReference type="Pfam" id="PF00580">
    <property type="entry name" value="UvrD-helicase"/>
    <property type="match status" value="1"/>
</dbReference>
<dbReference type="InterPro" id="IPR000212">
    <property type="entry name" value="DNA_helicase_UvrD/REP"/>
</dbReference>
<sequence length="713" mass="83180">MEIKGSKDWEKLNTYQQEAVLDESPACVVNANVGSGKTTVLIAKILYLHWEKNVPLEDMLVLTFTNKAAREITDRLLAREPELSTEQIRGFGTFHSVAMRLLKETLPVEKAGWTRDFSVMEPEEETDLALRIIKEEKLNIKYKNRLKKRLEQEYRAYLEGKEASRYRDDLFRLYPLLQKEKQRENKMSFSDLLLVSTELIQKEEYHPAWVIADEIQDSDNLQLEFLAVLAGEETRLFAVGDPNQVIYSWRGSSDSTFFALKRRFGARELSLPVNYRSNASILEAANRFRQFGTRIQGSREEGKKIKVKRHYDPFTEAEYLAEQLESLHKAGERYEDTAILYRLQRQGEILCKVFEKRGIPYEISMKQTVKEVPVLNWLIKVLRFSVNPRDQQTGEEVLHNPDFGEKLTRKKVRELLDEEKGTSLLYEKMKGFQDWSYSQKELPKSWRIFEYFGLGQALRPALAGYKEREAQVLKFLEWLESYCEDKGLSLWEGTKAFLDDAVLYGMDLQEMMGERENFRKGVRLMTLHASKGLEFRRVYLIGMNQGLIPLRCKNPEQEEEERRLFFVGMTRARDELELSYYVNPRESGVSGEWSRYLLGIPPKLLDWKEDARKGKGEEKLRSLGREVREQIRAKREGEREDGFRKKEQEERTETGKPAALPSVRHRKYGEGILISQNDLTVEVEFPGYGRKQFLKALGEVEFLPETTEESHGG</sequence>
<dbReference type="PANTHER" id="PTHR11070:SF2">
    <property type="entry name" value="ATP-DEPENDENT DNA HELICASE SRS2"/>
    <property type="match status" value="1"/>
</dbReference>
<comment type="catalytic activity">
    <reaction evidence="8">
        <text>Couples ATP hydrolysis with the unwinding of duplex DNA by translocating in the 3'-5' direction.</text>
        <dbReference type="EC" id="5.6.2.4"/>
    </reaction>
</comment>